<feature type="signal peptide" evidence="1">
    <location>
        <begin position="1"/>
        <end position="23"/>
    </location>
</feature>
<proteinExistence type="predicted"/>
<evidence type="ECO:0000313" key="2">
    <source>
        <dbReference type="EMBL" id="CAE2322330.1"/>
    </source>
</evidence>
<organism evidence="2">
    <name type="scientific">Guillardia theta</name>
    <name type="common">Cryptophyte</name>
    <name type="synonym">Cryptomonas phi</name>
    <dbReference type="NCBI Taxonomy" id="55529"/>
    <lineage>
        <taxon>Eukaryota</taxon>
        <taxon>Cryptophyceae</taxon>
        <taxon>Pyrenomonadales</taxon>
        <taxon>Geminigeraceae</taxon>
        <taxon>Guillardia</taxon>
    </lineage>
</organism>
<accession>A0A7S4P393</accession>
<dbReference type="AlphaFoldDB" id="A0A7S4P393"/>
<reference evidence="2" key="1">
    <citation type="submission" date="2021-01" db="EMBL/GenBank/DDBJ databases">
        <authorList>
            <person name="Corre E."/>
            <person name="Pelletier E."/>
            <person name="Niang G."/>
            <person name="Scheremetjew M."/>
            <person name="Finn R."/>
            <person name="Kale V."/>
            <person name="Holt S."/>
            <person name="Cochrane G."/>
            <person name="Meng A."/>
            <person name="Brown T."/>
            <person name="Cohen L."/>
        </authorList>
    </citation>
    <scope>NUCLEOTIDE SEQUENCE</scope>
    <source>
        <strain evidence="2">CCMP 2712</strain>
    </source>
</reference>
<sequence length="1169" mass="137456">MKDSLTCGKWIMVAAILPLLVSSSLDPDGMFSRKKLKWRERQEGRPIIDPNNIFNADILLEIRKHENSLTFSRFDDNVLRYTPNLPWVGEMKKLALAAEIKARIDEKAEQSYDRKFQKIRQKYDPQGKWQLSDRIFKKNWTFSEAMQDLKEHWQEMDDSSTERTFPNVTDEEFRKDPRAAMQKYREQAAGPGGILSYKTKMYRSYPQYLRLRSIAQEEEDETDSVEEFLNSGLNCSNEMRVLFGNIQMMIGERISTKKRQEIVDLIEDLRLNQESWKWMNEDHDHDDESMRESLDHREDRFEPQQITDYVEDGMKDDDEMDKLEAAIQDLYTDIHSRNRKRLKDMRQREIWKDIKFYFKTLSTHMQKWDWSSLKPNNVDQVLLDFKIPNDFEELNIEGKQGEDTIDYCFDKWMEDMSTMILNLPKTALPALNLTDDERNTCATYQLLEKQLEDEPPEMRDACLYDDVYNFAFPSNNLTLKFSENFWGQLEEQSSLGEPLMSQRINFLQCCEAGQAELLCKQEAFYRLWRATEYDIIKLSCAMRNDKEVSWFLHLLAAIGWRWIVMHENVQQVQKALEQNRRLFPLSSAALPPFLHLPWYNLTDLQSKKCVTRLTTLTRQLGLALEEEEENRQEQPVMKRAREFIMNVSLRRGVSKIVVEREGKEKFFKLDKKVDLRSTGNEGSDCRNTIDFVNEDELYKDFKYTARRDKEQIYFRQLQNFKCRDQVSLFILTLCTYDNIDLIFFSSETKSYCKRMEPLNHYLRYAGLWHEWVGPLNGEVEFSSSSCSSPLFSSIKWTGSSFYRALARQLWRCGVMWWLRNETSVDEIRTAQDLDPYQRHLLIRRERMYANSSEEERKFNQTVQGGWWSTIEGGGNLHVWMSRLTRKIERRELDPVEQELKQANFSDYLDVGAKLGGGVELEEGAWDELKAGVIVASLVQMHLDVETESKRQGLDTFQELTRVIERIEDGVTIRQVQAAADLFEVKIEMFEVTPSGVKIHSFLPADDDASTSTPIVRLCSIAQHFWCITPFDFAEAEEKKAAIEELRAAPLNFTNPQEEEVYNYDMEGLQECQDEVQELCDLLEHEGIPVKFFGEEHRLNPLHIEWLDTFMGGVDKWEKNNFDPPPDLWDRETVLGCLDATVADMKDEIAAYRKQKMEEEGMEDTAARDK</sequence>
<dbReference type="EMBL" id="HBKN01035996">
    <property type="protein sequence ID" value="CAE2322330.1"/>
    <property type="molecule type" value="Transcribed_RNA"/>
</dbReference>
<protein>
    <submittedName>
        <fullName evidence="2">Uncharacterized protein</fullName>
    </submittedName>
</protein>
<evidence type="ECO:0000256" key="1">
    <source>
        <dbReference type="SAM" id="SignalP"/>
    </source>
</evidence>
<gene>
    <name evidence="2" type="ORF">GTHE00462_LOCUS28097</name>
</gene>
<keyword evidence="1" id="KW-0732">Signal</keyword>
<name>A0A7S4P393_GUITH</name>
<feature type="chain" id="PRO_5031472082" evidence="1">
    <location>
        <begin position="24"/>
        <end position="1169"/>
    </location>
</feature>